<dbReference type="PROSITE" id="PS60000">
    <property type="entry name" value="CHITOSANASE_46_80"/>
    <property type="match status" value="1"/>
</dbReference>
<dbReference type="Gene3D" id="3.30.386.10">
    <property type="entry name" value="Chitosanase, subunit A, domain 2"/>
    <property type="match status" value="1"/>
</dbReference>
<dbReference type="EMBL" id="BAABAT010000039">
    <property type="protein sequence ID" value="GAA4260195.1"/>
    <property type="molecule type" value="Genomic_DNA"/>
</dbReference>
<dbReference type="InterPro" id="IPR023099">
    <property type="entry name" value="Glyco_hydro_46_N"/>
</dbReference>
<dbReference type="SUPFAM" id="SSF53955">
    <property type="entry name" value="Lysozyme-like"/>
    <property type="match status" value="1"/>
</dbReference>
<dbReference type="Gene3D" id="2.60.120.260">
    <property type="entry name" value="Galactose-binding domain-like"/>
    <property type="match status" value="1"/>
</dbReference>
<proteinExistence type="predicted"/>
<protein>
    <recommendedName>
        <fullName evidence="2">F5/8 type C domain-containing protein</fullName>
    </recommendedName>
</protein>
<dbReference type="SUPFAM" id="SSF49785">
    <property type="entry name" value="Galactose-binding domain-like"/>
    <property type="match status" value="1"/>
</dbReference>
<name>A0ABP8DN85_9ACTN</name>
<comment type="caution">
    <text evidence="3">The sequence shown here is derived from an EMBL/GenBank/DDBJ whole genome shotgun (WGS) entry which is preliminary data.</text>
</comment>
<evidence type="ECO:0000313" key="4">
    <source>
        <dbReference type="Proteomes" id="UP001500620"/>
    </source>
</evidence>
<evidence type="ECO:0000259" key="2">
    <source>
        <dbReference type="PROSITE" id="PS50022"/>
    </source>
</evidence>
<sequence>MNHPLRLAGLGAAAMLVTGTVTTVLVMHGADAATETLLSQGKPATSSSVESSSLGAALAFDGNTSTRWASAEGSDPQWIRVDLGATRTITHVNLKWEAAYGKAYRIETSADGATWSSIYSTSSGDGGTDDLTGLSGSGRYVRLYGTARGTQWGYSLYEFKVYGNGTDSTPTASPSASRTASPSASASPSRSASASASPTKSPTSSPSGKDLFDPRKKDIAMQLVSSAENSSLDWKAQYKYIEDIGDGRGYTAGIIGFCSGTGDMLDLVELYTQRVPGNVLAKYLPALRNVNGSDSHSGLDPNFTRDWKTAAADTQFQKAQDDERDRVYFNPAVNQAKADGLRALGQFIYYDAIVMHGPGTDPVSFGGIRKAAMAKAKTPAQGGDEATYLNAFLDARVAAMKTEEAHSDTSRVDTEQRVFLNNRNFDLDPPLSWKVYGDPYNIPA</sequence>
<dbReference type="PROSITE" id="PS50022">
    <property type="entry name" value="FA58C_3"/>
    <property type="match status" value="1"/>
</dbReference>
<keyword evidence="4" id="KW-1185">Reference proteome</keyword>
<accession>A0ABP8DN85</accession>
<dbReference type="Gene3D" id="1.20.141.10">
    <property type="entry name" value="Chitosanase, subunit A, domain 1"/>
    <property type="match status" value="1"/>
</dbReference>
<dbReference type="InterPro" id="IPR000421">
    <property type="entry name" value="FA58C"/>
</dbReference>
<evidence type="ECO:0000256" key="1">
    <source>
        <dbReference type="SAM" id="MobiDB-lite"/>
    </source>
</evidence>
<dbReference type="Pfam" id="PF00754">
    <property type="entry name" value="F5_F8_type_C"/>
    <property type="match status" value="1"/>
</dbReference>
<organism evidence="3 4">
    <name type="scientific">Dactylosporangium darangshiense</name>
    <dbReference type="NCBI Taxonomy" id="579108"/>
    <lineage>
        <taxon>Bacteria</taxon>
        <taxon>Bacillati</taxon>
        <taxon>Actinomycetota</taxon>
        <taxon>Actinomycetes</taxon>
        <taxon>Micromonosporales</taxon>
        <taxon>Micromonosporaceae</taxon>
        <taxon>Dactylosporangium</taxon>
    </lineage>
</organism>
<dbReference type="Pfam" id="PF01374">
    <property type="entry name" value="Glyco_hydro_46"/>
    <property type="match status" value="1"/>
</dbReference>
<gene>
    <name evidence="3" type="ORF">GCM10022255_087900</name>
</gene>
<dbReference type="InterPro" id="IPR008979">
    <property type="entry name" value="Galactose-bd-like_sf"/>
</dbReference>
<dbReference type="InterPro" id="IPR023346">
    <property type="entry name" value="Lysozyme-like_dom_sf"/>
</dbReference>
<feature type="region of interest" description="Disordered" evidence="1">
    <location>
        <begin position="167"/>
        <end position="212"/>
    </location>
</feature>
<feature type="compositionally biased region" description="Low complexity" evidence="1">
    <location>
        <begin position="168"/>
        <end position="207"/>
    </location>
</feature>
<dbReference type="RefSeq" id="WP_345137123.1">
    <property type="nucleotide sequence ID" value="NZ_BAABAT010000039.1"/>
</dbReference>
<dbReference type="InterPro" id="IPR000400">
    <property type="entry name" value="Glyco_hydro_46"/>
</dbReference>
<evidence type="ECO:0000313" key="3">
    <source>
        <dbReference type="EMBL" id="GAA4260195.1"/>
    </source>
</evidence>
<dbReference type="Proteomes" id="UP001500620">
    <property type="component" value="Unassembled WGS sequence"/>
</dbReference>
<feature type="domain" description="F5/8 type C" evidence="2">
    <location>
        <begin position="20"/>
        <end position="164"/>
    </location>
</feature>
<dbReference type="CDD" id="cd00978">
    <property type="entry name" value="chitosanase_GH46"/>
    <property type="match status" value="1"/>
</dbReference>
<reference evidence="4" key="1">
    <citation type="journal article" date="2019" name="Int. J. Syst. Evol. Microbiol.">
        <title>The Global Catalogue of Microorganisms (GCM) 10K type strain sequencing project: providing services to taxonomists for standard genome sequencing and annotation.</title>
        <authorList>
            <consortium name="The Broad Institute Genomics Platform"/>
            <consortium name="The Broad Institute Genome Sequencing Center for Infectious Disease"/>
            <person name="Wu L."/>
            <person name="Ma J."/>
        </authorList>
    </citation>
    <scope>NUCLEOTIDE SEQUENCE [LARGE SCALE GENOMIC DNA]</scope>
    <source>
        <strain evidence="4">JCM 17441</strain>
    </source>
</reference>